<evidence type="ECO:0000259" key="1">
    <source>
        <dbReference type="SMART" id="SM00790"/>
    </source>
</evidence>
<dbReference type="GO" id="GO:0016625">
    <property type="term" value="F:oxidoreductase activity, acting on the aldehyde or oxo group of donors, iron-sulfur protein as acceptor"/>
    <property type="evidence" value="ECO:0007669"/>
    <property type="project" value="InterPro"/>
</dbReference>
<dbReference type="AlphaFoldDB" id="X1CD36"/>
<organism evidence="2">
    <name type="scientific">marine sediment metagenome</name>
    <dbReference type="NCBI Taxonomy" id="412755"/>
    <lineage>
        <taxon>unclassified sequences</taxon>
        <taxon>metagenomes</taxon>
        <taxon>ecological metagenomes</taxon>
    </lineage>
</organism>
<dbReference type="EMBL" id="BART01027224">
    <property type="protein sequence ID" value="GAG91067.1"/>
    <property type="molecule type" value="Genomic_DNA"/>
</dbReference>
<name>X1CD36_9ZZZZ</name>
<dbReference type="GO" id="GO:0051536">
    <property type="term" value="F:iron-sulfur cluster binding"/>
    <property type="evidence" value="ECO:0007669"/>
    <property type="project" value="InterPro"/>
</dbReference>
<comment type="caution">
    <text evidence="2">The sequence shown here is derived from an EMBL/GenBank/DDBJ whole genome shotgun (WGS) entry which is preliminary data.</text>
</comment>
<sequence length="254" mass="27309">SADALDELFCRKYLGGAGFVSYFLLKELRQGIDPLGPENKLVFALGPVTGVPLPGSGRNCVGAKSPLTGGYAKSEVGGFWGAELKHAGYDAIIVEGKAEKPVYLWIHDREASIRDASHLWGKNTKETQETIRVELGDNLIRVAGIGPGGENLVRFACIMNDLKDAAGRGGMGAVMGSKNLKAIAVRGHKRPKVAEPERIKEIRQWLLAHRELWASSAELGTGAFMEAHLAAGNLPIHNFLDGDFPKAVDISAQQ</sequence>
<dbReference type="InterPro" id="IPR036503">
    <property type="entry name" value="Ald_Fedxn_OxRdtase_N_sf"/>
</dbReference>
<reference evidence="2" key="1">
    <citation type="journal article" date="2014" name="Front. Microbiol.">
        <title>High frequency of phylogenetically diverse reductive dehalogenase-homologous genes in deep subseafloor sedimentary metagenomes.</title>
        <authorList>
            <person name="Kawai M."/>
            <person name="Futagami T."/>
            <person name="Toyoda A."/>
            <person name="Takaki Y."/>
            <person name="Nishi S."/>
            <person name="Hori S."/>
            <person name="Arai W."/>
            <person name="Tsubouchi T."/>
            <person name="Morono Y."/>
            <person name="Uchiyama I."/>
            <person name="Ito T."/>
            <person name="Fujiyama A."/>
            <person name="Inagaki F."/>
            <person name="Takami H."/>
        </authorList>
    </citation>
    <scope>NUCLEOTIDE SEQUENCE</scope>
    <source>
        <strain evidence="2">Expedition CK06-06</strain>
    </source>
</reference>
<feature type="domain" description="Aldehyde ferredoxin oxidoreductase N-terminal" evidence="1">
    <location>
        <begin position="1"/>
        <end position="189"/>
    </location>
</feature>
<dbReference type="PANTHER" id="PTHR30038">
    <property type="entry name" value="ALDEHYDE FERREDOXIN OXIDOREDUCTASE"/>
    <property type="match status" value="1"/>
</dbReference>
<accession>X1CD36</accession>
<dbReference type="Pfam" id="PF02730">
    <property type="entry name" value="AFOR_N"/>
    <property type="match status" value="1"/>
</dbReference>
<dbReference type="Gene3D" id="3.60.9.10">
    <property type="entry name" value="Aldehyde ferredoxin oxidoreductase, N-terminal domain"/>
    <property type="match status" value="1"/>
</dbReference>
<gene>
    <name evidence="2" type="ORF">S01H4_48312</name>
</gene>
<dbReference type="InterPro" id="IPR051919">
    <property type="entry name" value="W-dependent_AOR"/>
</dbReference>
<dbReference type="PANTHER" id="PTHR30038:SF0">
    <property type="entry name" value="TUNGSTEN-CONTAINING ALDEHYDE FERREDOXIN OXIDOREDUCTASE"/>
    <property type="match status" value="1"/>
</dbReference>
<dbReference type="SUPFAM" id="SSF56228">
    <property type="entry name" value="Aldehyde ferredoxin oxidoreductase, N-terminal domain"/>
    <property type="match status" value="1"/>
</dbReference>
<proteinExistence type="predicted"/>
<dbReference type="InterPro" id="IPR013983">
    <property type="entry name" value="Ald_Fedxn_OxRdtase_N"/>
</dbReference>
<evidence type="ECO:0000313" key="2">
    <source>
        <dbReference type="EMBL" id="GAG91067.1"/>
    </source>
</evidence>
<protein>
    <recommendedName>
        <fullName evidence="1">Aldehyde ferredoxin oxidoreductase N-terminal domain-containing protein</fullName>
    </recommendedName>
</protein>
<dbReference type="SMART" id="SM00790">
    <property type="entry name" value="AFOR_N"/>
    <property type="match status" value="1"/>
</dbReference>
<feature type="non-terminal residue" evidence="2">
    <location>
        <position position="1"/>
    </location>
</feature>